<dbReference type="InterPro" id="IPR046494">
    <property type="entry name" value="DUF6587"/>
</dbReference>
<keyword evidence="2" id="KW-1185">Reference proteome</keyword>
<dbReference type="RefSeq" id="WP_149278109.1">
    <property type="nucleotide sequence ID" value="NZ_CP043506.1"/>
</dbReference>
<name>A0A5C1YMC6_9PROT</name>
<reference evidence="1 2" key="1">
    <citation type="submission" date="2019-09" db="EMBL/GenBank/DDBJ databases">
        <title>Genome sequencing of strain KACC 21233.</title>
        <authorList>
            <person name="Heo J."/>
            <person name="Kim S.-J."/>
            <person name="Kim J.-S."/>
            <person name="Hong S.-B."/>
            <person name="Kwon S.-W."/>
        </authorList>
    </citation>
    <scope>NUCLEOTIDE SEQUENCE [LARGE SCALE GENOMIC DNA]</scope>
    <source>
        <strain evidence="1 2">KACC 21233</strain>
    </source>
</reference>
<organism evidence="1 2">
    <name type="scientific">Acetobacter vaccinii</name>
    <dbReference type="NCBI Taxonomy" id="2592655"/>
    <lineage>
        <taxon>Bacteria</taxon>
        <taxon>Pseudomonadati</taxon>
        <taxon>Pseudomonadota</taxon>
        <taxon>Alphaproteobacteria</taxon>
        <taxon>Acetobacterales</taxon>
        <taxon>Acetobacteraceae</taxon>
        <taxon>Acetobacter</taxon>
    </lineage>
</organism>
<proteinExistence type="predicted"/>
<accession>A0A5C1YMC6</accession>
<evidence type="ECO:0000313" key="1">
    <source>
        <dbReference type="EMBL" id="QEO16668.1"/>
    </source>
</evidence>
<dbReference type="EMBL" id="CP043506">
    <property type="protein sequence ID" value="QEO16668.1"/>
    <property type="molecule type" value="Genomic_DNA"/>
</dbReference>
<dbReference type="AlphaFoldDB" id="A0A5C1YMC6"/>
<gene>
    <name evidence="1" type="ORF">FLP30_01975</name>
</gene>
<dbReference type="Pfam" id="PF20228">
    <property type="entry name" value="DUF6587"/>
    <property type="match status" value="1"/>
</dbReference>
<protein>
    <submittedName>
        <fullName evidence="1">Uncharacterized protein</fullName>
    </submittedName>
</protein>
<dbReference type="Proteomes" id="UP000324536">
    <property type="component" value="Chromosome"/>
</dbReference>
<dbReference type="KEGG" id="acek:FLP30_01975"/>
<evidence type="ECO:0000313" key="2">
    <source>
        <dbReference type="Proteomes" id="UP000324536"/>
    </source>
</evidence>
<sequence length="75" mass="7628">MVQGLVIGVVLLVCVLFWFRKLAPGAYVSVCGAGAATLGRWGVLPGLRSRLERQAPPTGCGGGCAGCKDRGGGCH</sequence>